<evidence type="ECO:0000256" key="8">
    <source>
        <dbReference type="ARBA" id="ARBA00023128"/>
    </source>
</evidence>
<keyword evidence="14" id="KW-1185">Reference proteome</keyword>
<name>A0A2V3J575_9FLOR</name>
<dbReference type="Proteomes" id="UP000247409">
    <property type="component" value="Unassembled WGS sequence"/>
</dbReference>
<keyword evidence="8" id="KW-0496">Mitochondrion</keyword>
<evidence type="ECO:0000256" key="9">
    <source>
        <dbReference type="ARBA" id="ARBA00031395"/>
    </source>
</evidence>
<evidence type="ECO:0000259" key="11">
    <source>
        <dbReference type="Pfam" id="PF01571"/>
    </source>
</evidence>
<keyword evidence="7" id="KW-0809">Transit peptide</keyword>
<dbReference type="InterPro" id="IPR006223">
    <property type="entry name" value="GcvT"/>
</dbReference>
<evidence type="ECO:0000256" key="4">
    <source>
        <dbReference type="ARBA" id="ARBA00012616"/>
    </source>
</evidence>
<feature type="domain" description="GCVT N-terminal" evidence="11">
    <location>
        <begin position="216"/>
        <end position="472"/>
    </location>
</feature>
<accession>A0A2V3J575</accession>
<evidence type="ECO:0000256" key="2">
    <source>
        <dbReference type="ARBA" id="ARBA00008609"/>
    </source>
</evidence>
<evidence type="ECO:0000256" key="6">
    <source>
        <dbReference type="ARBA" id="ARBA00022679"/>
    </source>
</evidence>
<dbReference type="SUPFAM" id="SSF103025">
    <property type="entry name" value="Folate-binding domain"/>
    <property type="match status" value="1"/>
</dbReference>
<evidence type="ECO:0000256" key="3">
    <source>
        <dbReference type="ARBA" id="ARBA00011690"/>
    </source>
</evidence>
<dbReference type="InterPro" id="IPR006222">
    <property type="entry name" value="GCVT_N"/>
</dbReference>
<dbReference type="FunFam" id="4.10.1250.10:FF:000002">
    <property type="entry name" value="Aminomethyltransferase"/>
    <property type="match status" value="1"/>
</dbReference>
<dbReference type="AlphaFoldDB" id="A0A2V3J575"/>
<evidence type="ECO:0000313" key="13">
    <source>
        <dbReference type="EMBL" id="PXF49272.1"/>
    </source>
</evidence>
<dbReference type="Gene3D" id="2.40.30.110">
    <property type="entry name" value="Aminomethyltransferase beta-barrel domains"/>
    <property type="match status" value="1"/>
</dbReference>
<sequence length="583" mass="62483">MVSKATRKSGNRALSRAERLILRCNGPQTRASARDAATQQPPQRSVHSLSVALAVTTALVFALAHLSPGAKSQVRECHHYISLHSPSSTCVSWRRCSARTFWRGSAESNCTARAAAVSCRGAQPHIAIWRIARGLIPSLPLNHTLSSSFNPCIFPRFPDTPCCTSPTTSAVPPAPPLLAATTSAMMNVARTLVRTAPRRALAVPASAEPALKTTVLHDKHVALGGKMVPFAGYSMPVQYPDGIKDSHLFVRSSAGLFDVSHMGQIKLHGADRAKFLERLVVADVSALQPTRAQLSVITTEQGGIIDDTIISNLGDCLGMVINAGCKDKDIAHIREHLADATASGMDVSLEIIEDHELLALQGPEAMSVMSELVTGFDFVRMPFMTCAPMVVSGINCHVTRCGYTGEDGFEISVPADKALELFETLIGREDVRAVGLGARDSLRLEAGLCLYGNDIDETTSPVEAGLTWTIGKRRREEGGFLGAETILKHLNEGIARRRMAFVMPKGAPARGGEALLNDSGDKVGSVTSGGFSPSLGMAIGMGYALKPFNKSGTRLQVQVRSRVNDIEVMKMPLVPSHYYSVPE</sequence>
<dbReference type="PANTHER" id="PTHR43757:SF2">
    <property type="entry name" value="AMINOMETHYLTRANSFERASE, MITOCHONDRIAL"/>
    <property type="match status" value="1"/>
</dbReference>
<comment type="similarity">
    <text evidence="2">Belongs to the GcvT family.</text>
</comment>
<feature type="domain" description="Aminomethyltransferase C-terminal" evidence="12">
    <location>
        <begin position="496"/>
        <end position="574"/>
    </location>
</feature>
<protein>
    <recommendedName>
        <fullName evidence="4">aminomethyltransferase</fullName>
        <ecNumber evidence="4">2.1.2.10</ecNumber>
    </recommendedName>
    <alternativeName>
        <fullName evidence="9">Glycine cleavage system T protein</fullName>
    </alternativeName>
</protein>
<dbReference type="Pfam" id="PF01571">
    <property type="entry name" value="GCV_T"/>
    <property type="match status" value="1"/>
</dbReference>
<dbReference type="NCBIfam" id="TIGR00528">
    <property type="entry name" value="gcvT"/>
    <property type="match status" value="1"/>
</dbReference>
<proteinExistence type="inferred from homology"/>
<dbReference type="GO" id="GO:0005960">
    <property type="term" value="C:glycine cleavage complex"/>
    <property type="evidence" value="ECO:0007669"/>
    <property type="project" value="InterPro"/>
</dbReference>
<dbReference type="InterPro" id="IPR013977">
    <property type="entry name" value="GcvT_C"/>
</dbReference>
<dbReference type="GO" id="GO:0008483">
    <property type="term" value="F:transaminase activity"/>
    <property type="evidence" value="ECO:0007669"/>
    <property type="project" value="UniProtKB-KW"/>
</dbReference>
<keyword evidence="13" id="KW-0489">Methyltransferase</keyword>
<comment type="subcellular location">
    <subcellularLocation>
        <location evidence="1">Mitochondrion</location>
    </subcellularLocation>
</comment>
<dbReference type="PANTHER" id="PTHR43757">
    <property type="entry name" value="AMINOMETHYLTRANSFERASE"/>
    <property type="match status" value="1"/>
</dbReference>
<dbReference type="InterPro" id="IPR029043">
    <property type="entry name" value="GcvT/YgfZ_C"/>
</dbReference>
<keyword evidence="6 13" id="KW-0808">Transferase</keyword>
<dbReference type="EC" id="2.1.2.10" evidence="4"/>
<evidence type="ECO:0000256" key="10">
    <source>
        <dbReference type="ARBA" id="ARBA00047665"/>
    </source>
</evidence>
<evidence type="ECO:0000313" key="14">
    <source>
        <dbReference type="Proteomes" id="UP000247409"/>
    </source>
</evidence>
<dbReference type="GO" id="GO:0005739">
    <property type="term" value="C:mitochondrion"/>
    <property type="evidence" value="ECO:0007669"/>
    <property type="project" value="UniProtKB-SubCell"/>
</dbReference>
<evidence type="ECO:0000256" key="7">
    <source>
        <dbReference type="ARBA" id="ARBA00022946"/>
    </source>
</evidence>
<evidence type="ECO:0000256" key="1">
    <source>
        <dbReference type="ARBA" id="ARBA00004173"/>
    </source>
</evidence>
<dbReference type="GO" id="GO:0004047">
    <property type="term" value="F:aminomethyltransferase activity"/>
    <property type="evidence" value="ECO:0007669"/>
    <property type="project" value="UniProtKB-EC"/>
</dbReference>
<dbReference type="GO" id="GO:0006546">
    <property type="term" value="P:glycine catabolic process"/>
    <property type="evidence" value="ECO:0007669"/>
    <property type="project" value="InterPro"/>
</dbReference>
<dbReference type="NCBIfam" id="NF001567">
    <property type="entry name" value="PRK00389.1"/>
    <property type="match status" value="1"/>
</dbReference>
<evidence type="ECO:0000259" key="12">
    <source>
        <dbReference type="Pfam" id="PF08669"/>
    </source>
</evidence>
<dbReference type="STRING" id="448386.A0A2V3J575"/>
<dbReference type="Gene3D" id="3.30.70.1400">
    <property type="entry name" value="Aminomethyltransferase beta-barrel domains"/>
    <property type="match status" value="1"/>
</dbReference>
<dbReference type="Gene3D" id="3.30.1360.120">
    <property type="entry name" value="Probable tRNA modification gtpase trme, domain 1"/>
    <property type="match status" value="1"/>
</dbReference>
<dbReference type="EMBL" id="NBIV01000006">
    <property type="protein sequence ID" value="PXF49272.1"/>
    <property type="molecule type" value="Genomic_DNA"/>
</dbReference>
<dbReference type="FunFam" id="3.30.70.1400:FF:000001">
    <property type="entry name" value="Aminomethyltransferase"/>
    <property type="match status" value="1"/>
</dbReference>
<comment type="catalytic activity">
    <reaction evidence="10">
        <text>N(6)-[(R)-S(8)-aminomethyldihydrolipoyl]-L-lysyl-[protein] + (6S)-5,6,7,8-tetrahydrofolate = N(6)-[(R)-dihydrolipoyl]-L-lysyl-[protein] + (6R)-5,10-methylene-5,6,7,8-tetrahydrofolate + NH4(+)</text>
        <dbReference type="Rhea" id="RHEA:16945"/>
        <dbReference type="Rhea" id="RHEA-COMP:10475"/>
        <dbReference type="Rhea" id="RHEA-COMP:10492"/>
        <dbReference type="ChEBI" id="CHEBI:15636"/>
        <dbReference type="ChEBI" id="CHEBI:28938"/>
        <dbReference type="ChEBI" id="CHEBI:57453"/>
        <dbReference type="ChEBI" id="CHEBI:83100"/>
        <dbReference type="ChEBI" id="CHEBI:83143"/>
        <dbReference type="EC" id="2.1.2.10"/>
    </reaction>
</comment>
<dbReference type="OrthoDB" id="10263536at2759"/>
<gene>
    <name evidence="13" type="ORF">BWQ96_00846</name>
</gene>
<dbReference type="GO" id="GO:0008168">
    <property type="term" value="F:methyltransferase activity"/>
    <property type="evidence" value="ECO:0007669"/>
    <property type="project" value="UniProtKB-KW"/>
</dbReference>
<keyword evidence="5" id="KW-0032">Aminotransferase</keyword>
<dbReference type="GO" id="GO:0032259">
    <property type="term" value="P:methylation"/>
    <property type="evidence" value="ECO:0007669"/>
    <property type="project" value="UniProtKB-KW"/>
</dbReference>
<evidence type="ECO:0000256" key="5">
    <source>
        <dbReference type="ARBA" id="ARBA00022576"/>
    </source>
</evidence>
<organism evidence="13 14">
    <name type="scientific">Gracilariopsis chorda</name>
    <dbReference type="NCBI Taxonomy" id="448386"/>
    <lineage>
        <taxon>Eukaryota</taxon>
        <taxon>Rhodophyta</taxon>
        <taxon>Florideophyceae</taxon>
        <taxon>Rhodymeniophycidae</taxon>
        <taxon>Gracilariales</taxon>
        <taxon>Gracilariaceae</taxon>
        <taxon>Gracilariopsis</taxon>
    </lineage>
</organism>
<dbReference type="SUPFAM" id="SSF101790">
    <property type="entry name" value="Aminomethyltransferase beta-barrel domain"/>
    <property type="match status" value="1"/>
</dbReference>
<reference evidence="13 14" key="1">
    <citation type="journal article" date="2018" name="Mol. Biol. Evol.">
        <title>Analysis of the draft genome of the red seaweed Gracilariopsis chorda provides insights into genome size evolution in Rhodophyta.</title>
        <authorList>
            <person name="Lee J."/>
            <person name="Yang E.C."/>
            <person name="Graf L."/>
            <person name="Yang J.H."/>
            <person name="Qiu H."/>
            <person name="Zel Zion U."/>
            <person name="Chan C.X."/>
            <person name="Stephens T.G."/>
            <person name="Weber A.P.M."/>
            <person name="Boo G.H."/>
            <person name="Boo S.M."/>
            <person name="Kim K.M."/>
            <person name="Shin Y."/>
            <person name="Jung M."/>
            <person name="Lee S.J."/>
            <person name="Yim H.S."/>
            <person name="Lee J.H."/>
            <person name="Bhattacharya D."/>
            <person name="Yoon H.S."/>
        </authorList>
    </citation>
    <scope>NUCLEOTIDE SEQUENCE [LARGE SCALE GENOMIC DNA]</scope>
    <source>
        <strain evidence="13 14">SKKU-2015</strain>
        <tissue evidence="13">Whole body</tissue>
    </source>
</reference>
<dbReference type="InterPro" id="IPR028896">
    <property type="entry name" value="GcvT/YgfZ/DmdA"/>
</dbReference>
<dbReference type="InterPro" id="IPR027266">
    <property type="entry name" value="TrmE/GcvT-like"/>
</dbReference>
<dbReference type="Pfam" id="PF08669">
    <property type="entry name" value="GCV_T_C"/>
    <property type="match status" value="1"/>
</dbReference>
<comment type="subunit">
    <text evidence="3">The glycine cleavage system is composed of four proteins: P, T, L and H.</text>
</comment>
<comment type="caution">
    <text evidence="13">The sequence shown here is derived from an EMBL/GenBank/DDBJ whole genome shotgun (WGS) entry which is preliminary data.</text>
</comment>
<dbReference type="Gene3D" id="4.10.1250.10">
    <property type="entry name" value="Aminomethyltransferase fragment"/>
    <property type="match status" value="1"/>
</dbReference>